<keyword evidence="3" id="KW-1185">Reference proteome</keyword>
<proteinExistence type="predicted"/>
<evidence type="ECO:0000313" key="2">
    <source>
        <dbReference type="EMBL" id="KAF7409219.1"/>
    </source>
</evidence>
<accession>A0A834NIM9</accession>
<evidence type="ECO:0000313" key="3">
    <source>
        <dbReference type="Proteomes" id="UP000600918"/>
    </source>
</evidence>
<gene>
    <name evidence="2" type="ORF">H0235_014071</name>
</gene>
<feature type="compositionally biased region" description="Basic and acidic residues" evidence="1">
    <location>
        <begin position="90"/>
        <end position="102"/>
    </location>
</feature>
<feature type="compositionally biased region" description="Acidic residues" evidence="1">
    <location>
        <begin position="73"/>
        <end position="89"/>
    </location>
</feature>
<dbReference type="AlphaFoldDB" id="A0A834NIM9"/>
<sequence length="102" mass="12368">MRKERRGSHLESAKFSADVARCRDTNCERYRLSKLRETVGRRVAEFRRGKFEKKKNKKTKETTTTKKKKEEEKKEEEEHEDEEDEEEVEKEMKDEKKKEKTG</sequence>
<feature type="region of interest" description="Disordered" evidence="1">
    <location>
        <begin position="46"/>
        <end position="102"/>
    </location>
</feature>
<organism evidence="2 3">
    <name type="scientific">Vespula pensylvanica</name>
    <name type="common">Western yellow jacket</name>
    <name type="synonym">Wasp</name>
    <dbReference type="NCBI Taxonomy" id="30213"/>
    <lineage>
        <taxon>Eukaryota</taxon>
        <taxon>Metazoa</taxon>
        <taxon>Ecdysozoa</taxon>
        <taxon>Arthropoda</taxon>
        <taxon>Hexapoda</taxon>
        <taxon>Insecta</taxon>
        <taxon>Pterygota</taxon>
        <taxon>Neoptera</taxon>
        <taxon>Endopterygota</taxon>
        <taxon>Hymenoptera</taxon>
        <taxon>Apocrita</taxon>
        <taxon>Aculeata</taxon>
        <taxon>Vespoidea</taxon>
        <taxon>Vespidae</taxon>
        <taxon>Vespinae</taxon>
        <taxon>Vespula</taxon>
    </lineage>
</organism>
<evidence type="ECO:0000256" key="1">
    <source>
        <dbReference type="SAM" id="MobiDB-lite"/>
    </source>
</evidence>
<reference evidence="2" key="1">
    <citation type="journal article" date="2020" name="G3 (Bethesda)">
        <title>High-Quality Assemblies for Three Invasive Social Wasps from the &lt;i&gt;Vespula&lt;/i&gt; Genus.</title>
        <authorList>
            <person name="Harrop T.W.R."/>
            <person name="Guhlin J."/>
            <person name="McLaughlin G.M."/>
            <person name="Permina E."/>
            <person name="Stockwell P."/>
            <person name="Gilligan J."/>
            <person name="Le Lec M.F."/>
            <person name="Gruber M.A.M."/>
            <person name="Quinn O."/>
            <person name="Lovegrove M."/>
            <person name="Duncan E.J."/>
            <person name="Remnant E.J."/>
            <person name="Van Eeckhoven J."/>
            <person name="Graham B."/>
            <person name="Knapp R.A."/>
            <person name="Langford K.W."/>
            <person name="Kronenberg Z."/>
            <person name="Press M.O."/>
            <person name="Eacker S.M."/>
            <person name="Wilson-Rankin E.E."/>
            <person name="Purcell J."/>
            <person name="Lester P.J."/>
            <person name="Dearden P.K."/>
        </authorList>
    </citation>
    <scope>NUCLEOTIDE SEQUENCE</scope>
    <source>
        <strain evidence="2">Volc-1</strain>
    </source>
</reference>
<dbReference type="Proteomes" id="UP000600918">
    <property type="component" value="Unassembled WGS sequence"/>
</dbReference>
<protein>
    <submittedName>
        <fullName evidence="2">Uncharacterized protein</fullName>
    </submittedName>
</protein>
<dbReference type="EMBL" id="JACSDY010000014">
    <property type="protein sequence ID" value="KAF7409219.1"/>
    <property type="molecule type" value="Genomic_DNA"/>
</dbReference>
<feature type="compositionally biased region" description="Basic and acidic residues" evidence="1">
    <location>
        <begin position="59"/>
        <end position="72"/>
    </location>
</feature>
<name>A0A834NIM9_VESPE</name>
<comment type="caution">
    <text evidence="2">The sequence shown here is derived from an EMBL/GenBank/DDBJ whole genome shotgun (WGS) entry which is preliminary data.</text>
</comment>